<dbReference type="InterPro" id="IPR025659">
    <property type="entry name" value="Tubby-like_C"/>
</dbReference>
<dbReference type="AlphaFoldDB" id="A0A8H7IMK4"/>
<organism evidence="2 3">
    <name type="scientific">Lasiodiplodia theobromae</name>
    <dbReference type="NCBI Taxonomy" id="45133"/>
    <lineage>
        <taxon>Eukaryota</taxon>
        <taxon>Fungi</taxon>
        <taxon>Dikarya</taxon>
        <taxon>Ascomycota</taxon>
        <taxon>Pezizomycotina</taxon>
        <taxon>Dothideomycetes</taxon>
        <taxon>Dothideomycetes incertae sedis</taxon>
        <taxon>Botryosphaeriales</taxon>
        <taxon>Botryosphaeriaceae</taxon>
        <taxon>Lasiodiplodia</taxon>
    </lineage>
</organism>
<evidence type="ECO:0000313" key="2">
    <source>
        <dbReference type="EMBL" id="KAF9628947.1"/>
    </source>
</evidence>
<dbReference type="Proteomes" id="UP000627934">
    <property type="component" value="Unassembled WGS sequence"/>
</dbReference>
<dbReference type="InterPro" id="IPR007612">
    <property type="entry name" value="LOR"/>
</dbReference>
<gene>
    <name evidence="2" type="ORF">BFW01_g10150</name>
</gene>
<proteinExistence type="inferred from homology"/>
<evidence type="ECO:0000256" key="1">
    <source>
        <dbReference type="ARBA" id="ARBA00005437"/>
    </source>
</evidence>
<dbReference type="PANTHER" id="PTHR31087:SF161">
    <property type="entry name" value="TUBBY C 2 FAMILY PROTEIN"/>
    <property type="match status" value="1"/>
</dbReference>
<dbReference type="Pfam" id="PF04525">
    <property type="entry name" value="LOR"/>
    <property type="match status" value="1"/>
</dbReference>
<dbReference type="Gene3D" id="2.40.160.200">
    <property type="entry name" value="LURP1-related"/>
    <property type="match status" value="1"/>
</dbReference>
<dbReference type="InterPro" id="IPR038595">
    <property type="entry name" value="LOR_sf"/>
</dbReference>
<dbReference type="EMBL" id="MDYX01000024">
    <property type="protein sequence ID" value="KAF9628947.1"/>
    <property type="molecule type" value="Genomic_DNA"/>
</dbReference>
<comment type="similarity">
    <text evidence="1">Belongs to the LOR family.</text>
</comment>
<protein>
    <submittedName>
        <fullName evidence="2">Duf567 domain protein</fullName>
    </submittedName>
</protein>
<sequence length="197" mass="21745">MAITQLAPAPRPIGIFPRFIAQSSETLVLKEKIFSLSGDSFDIKSAGSNNTAFKVKGEALSLSGRKHLLDANGDSVFDIRKEHFTLHKTFYGQDESGNHLFEVRKKLQLIGSKAICTFTSTTGQEEELIMEGDFFDSRAEISTKEGQVVALIDRKYFNAREFIGGQQTYGVTVAPNVDMAVITAMCICLDELRNEPA</sequence>
<reference evidence="2" key="2">
    <citation type="journal article" date="2018" name="DNA Res.">
        <title>Comparative genome and transcriptome analyses reveal adaptations to opportunistic infections in woody plant degrading pathogens of Botryosphaeriaceae.</title>
        <authorList>
            <person name="Yan J.Y."/>
            <person name="Zhao W.S."/>
            <person name="Chen Z."/>
            <person name="Xing Q.K."/>
            <person name="Zhang W."/>
            <person name="Chethana K.W.T."/>
            <person name="Xue M.F."/>
            <person name="Xu J.P."/>
            <person name="Phillips A.J.L."/>
            <person name="Wang Y."/>
            <person name="Liu J.H."/>
            <person name="Liu M."/>
            <person name="Zhou Y."/>
            <person name="Jayawardena R.S."/>
            <person name="Manawasinghe I.S."/>
            <person name="Huang J.B."/>
            <person name="Qiao G.H."/>
            <person name="Fu C.Y."/>
            <person name="Guo F.F."/>
            <person name="Dissanayake A.J."/>
            <person name="Peng Y.L."/>
            <person name="Hyde K.D."/>
            <person name="Li X.H."/>
        </authorList>
    </citation>
    <scope>NUCLEOTIDE SEQUENCE</scope>
    <source>
        <strain evidence="2">CSS-01s</strain>
    </source>
</reference>
<accession>A0A8H7IMK4</accession>
<dbReference type="SUPFAM" id="SSF54518">
    <property type="entry name" value="Tubby C-terminal domain-like"/>
    <property type="match status" value="1"/>
</dbReference>
<evidence type="ECO:0000313" key="3">
    <source>
        <dbReference type="Proteomes" id="UP000627934"/>
    </source>
</evidence>
<reference evidence="2" key="1">
    <citation type="submission" date="2016-08" db="EMBL/GenBank/DDBJ databases">
        <authorList>
            <person name="Yan J."/>
        </authorList>
    </citation>
    <scope>NUCLEOTIDE SEQUENCE</scope>
    <source>
        <strain evidence="2">CSS-01s</strain>
    </source>
</reference>
<name>A0A8H7IMK4_9PEZI</name>
<dbReference type="PANTHER" id="PTHR31087">
    <property type="match status" value="1"/>
</dbReference>
<comment type="caution">
    <text evidence="2">The sequence shown here is derived from an EMBL/GenBank/DDBJ whole genome shotgun (WGS) entry which is preliminary data.</text>
</comment>